<dbReference type="Gene3D" id="1.25.10.10">
    <property type="entry name" value="Leucine-rich Repeat Variant"/>
    <property type="match status" value="2"/>
</dbReference>
<dbReference type="Pfam" id="PF23005">
    <property type="entry name" value="DUF7032"/>
    <property type="match status" value="1"/>
</dbReference>
<feature type="repeat" description="ARM" evidence="2">
    <location>
        <begin position="183"/>
        <end position="225"/>
    </location>
</feature>
<protein>
    <recommendedName>
        <fullName evidence="3">DUF7032 domain-containing protein</fullName>
    </recommendedName>
</protein>
<proteinExistence type="predicted"/>
<dbReference type="PANTHER" id="PTHR46043">
    <property type="entry name" value="ARM REPEAT SUPERFAMILY PROTEIN"/>
    <property type="match status" value="1"/>
</dbReference>
<evidence type="ECO:0000313" key="5">
    <source>
        <dbReference type="Proteomes" id="UP000525078"/>
    </source>
</evidence>
<dbReference type="EMBL" id="JAATIP010000158">
    <property type="protein sequence ID" value="KAF4365709.1"/>
    <property type="molecule type" value="Genomic_DNA"/>
</dbReference>
<feature type="domain" description="DUF7032" evidence="3">
    <location>
        <begin position="13"/>
        <end position="121"/>
    </location>
</feature>
<name>A0A7J6F772_CANSA</name>
<organism evidence="4 5">
    <name type="scientific">Cannabis sativa</name>
    <name type="common">Hemp</name>
    <name type="synonym">Marijuana</name>
    <dbReference type="NCBI Taxonomy" id="3483"/>
    <lineage>
        <taxon>Eukaryota</taxon>
        <taxon>Viridiplantae</taxon>
        <taxon>Streptophyta</taxon>
        <taxon>Embryophyta</taxon>
        <taxon>Tracheophyta</taxon>
        <taxon>Spermatophyta</taxon>
        <taxon>Magnoliopsida</taxon>
        <taxon>eudicotyledons</taxon>
        <taxon>Gunneridae</taxon>
        <taxon>Pentapetalae</taxon>
        <taxon>rosids</taxon>
        <taxon>fabids</taxon>
        <taxon>Rosales</taxon>
        <taxon>Cannabaceae</taxon>
        <taxon>Cannabis</taxon>
    </lineage>
</organism>
<evidence type="ECO:0000256" key="2">
    <source>
        <dbReference type="PROSITE-ProRule" id="PRU00259"/>
    </source>
</evidence>
<comment type="caution">
    <text evidence="4">The sequence shown here is derived from an EMBL/GenBank/DDBJ whole genome shotgun (WGS) entry which is preliminary data.</text>
</comment>
<dbReference type="InterPro" id="IPR011989">
    <property type="entry name" value="ARM-like"/>
</dbReference>
<dbReference type="SMART" id="SM00185">
    <property type="entry name" value="ARM"/>
    <property type="match status" value="6"/>
</dbReference>
<dbReference type="InterPro" id="IPR054296">
    <property type="entry name" value="DUF7032"/>
</dbReference>
<evidence type="ECO:0000256" key="1">
    <source>
        <dbReference type="ARBA" id="ARBA00022737"/>
    </source>
</evidence>
<keyword evidence="1" id="KW-0677">Repeat</keyword>
<dbReference type="PANTHER" id="PTHR46043:SF13">
    <property type="entry name" value="ARM REPEAT SUPERFAMILY PROTEIN"/>
    <property type="match status" value="1"/>
</dbReference>
<dbReference type="SUPFAM" id="SSF48371">
    <property type="entry name" value="ARM repeat"/>
    <property type="match status" value="1"/>
</dbReference>
<dbReference type="PROSITE" id="PS50176">
    <property type="entry name" value="ARM_REPEAT"/>
    <property type="match status" value="1"/>
</dbReference>
<gene>
    <name evidence="4" type="ORF">F8388_007542</name>
</gene>
<dbReference type="Proteomes" id="UP000525078">
    <property type="component" value="Unassembled WGS sequence"/>
</dbReference>
<reference evidence="4 5" key="1">
    <citation type="journal article" date="2020" name="bioRxiv">
        <title>Sequence and annotation of 42 cannabis genomes reveals extensive copy number variation in cannabinoid synthesis and pathogen resistance genes.</title>
        <authorList>
            <person name="Mckernan K.J."/>
            <person name="Helbert Y."/>
            <person name="Kane L.T."/>
            <person name="Ebling H."/>
            <person name="Zhang L."/>
            <person name="Liu B."/>
            <person name="Eaton Z."/>
            <person name="Mclaughlin S."/>
            <person name="Kingan S."/>
            <person name="Baybayan P."/>
            <person name="Concepcion G."/>
            <person name="Jordan M."/>
            <person name="Riva A."/>
            <person name="Barbazuk W."/>
            <person name="Harkins T."/>
        </authorList>
    </citation>
    <scope>NUCLEOTIDE SEQUENCE [LARGE SCALE GENOMIC DNA]</scope>
    <source>
        <strain evidence="5">cv. Jamaican Lion 4</strain>
        <tissue evidence="4">Leaf</tissue>
    </source>
</reference>
<sequence length="603" mass="64947">MKAPESDPIVLSNQLLTSLFEEIPLVQNFKGKWALIRAKLDDLRSQLTDFADSLSGSVSNTLSVDLLGSVSVTLSDAVLLAKRCQSPDMAEGKLRTQSDLDSVLAKLDRLIKDGEILIRSGALHEVGAVSSSLSKKEVVRSESRNLITRLQIGSGESRNSAMDSLLGLLQEDDKNVMIAVAQGVVPVLVRLMDSSSVEMKEKTVAAISRVSMVDSSKHVLIAEGLLLLNHLLRVLDSGSGFGKEKACVALQALSFSKENARAIGCRGGISSLLEICQGGTPGSQASAAGVLRNLASFPEIKENFVEENGVVVLLGVASSGTALAQENAIGCLCNLASDDESLKLCIAKEGGIECLKNFWDSAPSVQSLEVAIDLLRHLASFSPVAEVLCSDGFIPRLVGVLNCGVLGVRIAAARAVFELGFCSKTRKEMGECGCINLLIKMLDGKAVAEKEAAAKALSNLLLYTGNRKMFKKDEKGIVSAIQLLDPSIQNLDKKYPVSVLASLSHSKKCRKQMVAAGACEYLHKIVEMEVEGSKRLLESLGRGKIWGSFIFLKQFSLVRVENFTMSRPKPCAIIPLQNFWPSINGNLILNHVNLFLTMWIVHP</sequence>
<dbReference type="AlphaFoldDB" id="A0A7J6F772"/>
<evidence type="ECO:0000259" key="3">
    <source>
        <dbReference type="Pfam" id="PF23005"/>
    </source>
</evidence>
<dbReference type="Pfam" id="PF00514">
    <property type="entry name" value="Arm"/>
    <property type="match status" value="1"/>
</dbReference>
<dbReference type="InterPro" id="IPR016024">
    <property type="entry name" value="ARM-type_fold"/>
</dbReference>
<accession>A0A7J6F772</accession>
<evidence type="ECO:0000313" key="4">
    <source>
        <dbReference type="EMBL" id="KAF4365709.1"/>
    </source>
</evidence>
<dbReference type="InterPro" id="IPR000225">
    <property type="entry name" value="Armadillo"/>
</dbReference>